<reference evidence="5" key="2">
    <citation type="submission" date="2025-08" db="UniProtKB">
        <authorList>
            <consortium name="Ensembl"/>
        </authorList>
    </citation>
    <scope>IDENTIFICATION</scope>
</reference>
<name>A0A3P8VTM9_CYNSE</name>
<dbReference type="PROSITE" id="PS51233">
    <property type="entry name" value="VWFD"/>
    <property type="match status" value="1"/>
</dbReference>
<protein>
    <recommendedName>
        <fullName evidence="4">VWFD domain-containing protein</fullName>
    </recommendedName>
</protein>
<evidence type="ECO:0000259" key="4">
    <source>
        <dbReference type="PROSITE" id="PS51233"/>
    </source>
</evidence>
<organism evidence="5 6">
    <name type="scientific">Cynoglossus semilaevis</name>
    <name type="common">Tongue sole</name>
    <dbReference type="NCBI Taxonomy" id="244447"/>
    <lineage>
        <taxon>Eukaryota</taxon>
        <taxon>Metazoa</taxon>
        <taxon>Chordata</taxon>
        <taxon>Craniata</taxon>
        <taxon>Vertebrata</taxon>
        <taxon>Euteleostomi</taxon>
        <taxon>Actinopterygii</taxon>
        <taxon>Neopterygii</taxon>
        <taxon>Teleostei</taxon>
        <taxon>Neoteleostei</taxon>
        <taxon>Acanthomorphata</taxon>
        <taxon>Carangaria</taxon>
        <taxon>Pleuronectiformes</taxon>
        <taxon>Pleuronectoidei</taxon>
        <taxon>Cynoglossidae</taxon>
        <taxon>Cynoglossinae</taxon>
        <taxon>Cynoglossus</taxon>
    </lineage>
</organism>
<accession>A0A3P8VTM9</accession>
<dbReference type="STRING" id="244447.ENSCSEP00000017669"/>
<keyword evidence="2" id="KW-0964">Secreted</keyword>
<dbReference type="GO" id="GO:0030513">
    <property type="term" value="P:positive regulation of BMP signaling pathway"/>
    <property type="evidence" value="ECO:0007669"/>
    <property type="project" value="TreeGrafter"/>
</dbReference>
<dbReference type="InParanoid" id="A0A3P8VTM9"/>
<dbReference type="InterPro" id="IPR001846">
    <property type="entry name" value="VWF_type-D"/>
</dbReference>
<dbReference type="GO" id="GO:0005576">
    <property type="term" value="C:extracellular region"/>
    <property type="evidence" value="ECO:0007669"/>
    <property type="project" value="UniProtKB-SubCell"/>
</dbReference>
<sequence length="172" mass="19294">GLDSSPVHHSATYGGIHSHPYVGDSFWSDNTCAEKCTCTSSGLQCVSQPCSFGQACRPSMFQFSCQTVQRETCTISGDPHYYTYDDTVFHFQGTCTYVLSEECGHNLPYFRVEGKNEHRGSTHVSWTRLVRVFVYDEMIELVKDQRGKALVSTLVPLERALEHAVDIVNLLT</sequence>
<keyword evidence="3" id="KW-0732">Signal</keyword>
<proteinExistence type="predicted"/>
<evidence type="ECO:0000256" key="1">
    <source>
        <dbReference type="ARBA" id="ARBA00004613"/>
    </source>
</evidence>
<dbReference type="PANTHER" id="PTHR46698">
    <property type="entry name" value="CROSSVEINLESS 2"/>
    <property type="match status" value="1"/>
</dbReference>
<evidence type="ECO:0000313" key="5">
    <source>
        <dbReference type="Ensembl" id="ENSCSEP00000017669.1"/>
    </source>
</evidence>
<keyword evidence="6" id="KW-1185">Reference proteome</keyword>
<dbReference type="AlphaFoldDB" id="A0A3P8VTM9"/>
<comment type="subcellular location">
    <subcellularLocation>
        <location evidence="1">Secreted</location>
    </subcellularLocation>
</comment>
<dbReference type="Pfam" id="PF00094">
    <property type="entry name" value="VWD"/>
    <property type="match status" value="1"/>
</dbReference>
<reference evidence="5" key="3">
    <citation type="submission" date="2025-09" db="UniProtKB">
        <authorList>
            <consortium name="Ensembl"/>
        </authorList>
    </citation>
    <scope>IDENTIFICATION</scope>
</reference>
<dbReference type="InterPro" id="IPR052424">
    <property type="entry name" value="Kielin_Chordin-BMP_Reg"/>
</dbReference>
<evidence type="ECO:0000313" key="6">
    <source>
        <dbReference type="Proteomes" id="UP000265120"/>
    </source>
</evidence>
<dbReference type="OMA" id="QPHCVHF"/>
<feature type="domain" description="VWFD" evidence="4">
    <location>
        <begin position="71"/>
        <end position="172"/>
    </location>
</feature>
<reference evidence="5 6" key="1">
    <citation type="journal article" date="2014" name="Nat. Genet.">
        <title>Whole-genome sequence of a flatfish provides insights into ZW sex chromosome evolution and adaptation to a benthic lifestyle.</title>
        <authorList>
            <person name="Chen S."/>
            <person name="Zhang G."/>
            <person name="Shao C."/>
            <person name="Huang Q."/>
            <person name="Liu G."/>
            <person name="Zhang P."/>
            <person name="Song W."/>
            <person name="An N."/>
            <person name="Chalopin D."/>
            <person name="Volff J.N."/>
            <person name="Hong Y."/>
            <person name="Li Q."/>
            <person name="Sha Z."/>
            <person name="Zhou H."/>
            <person name="Xie M."/>
            <person name="Yu Q."/>
            <person name="Liu Y."/>
            <person name="Xiang H."/>
            <person name="Wang N."/>
            <person name="Wu K."/>
            <person name="Yang C."/>
            <person name="Zhou Q."/>
            <person name="Liao X."/>
            <person name="Yang L."/>
            <person name="Hu Q."/>
            <person name="Zhang J."/>
            <person name="Meng L."/>
            <person name="Jin L."/>
            <person name="Tian Y."/>
            <person name="Lian J."/>
            <person name="Yang J."/>
            <person name="Miao G."/>
            <person name="Liu S."/>
            <person name="Liang Z."/>
            <person name="Yan F."/>
            <person name="Li Y."/>
            <person name="Sun B."/>
            <person name="Zhang H."/>
            <person name="Zhang J."/>
            <person name="Zhu Y."/>
            <person name="Du M."/>
            <person name="Zhao Y."/>
            <person name="Schartl M."/>
            <person name="Tang Q."/>
            <person name="Wang J."/>
        </authorList>
    </citation>
    <scope>NUCLEOTIDE SEQUENCE</scope>
</reference>
<evidence type="ECO:0000256" key="2">
    <source>
        <dbReference type="ARBA" id="ARBA00022525"/>
    </source>
</evidence>
<evidence type="ECO:0000256" key="3">
    <source>
        <dbReference type="ARBA" id="ARBA00022729"/>
    </source>
</evidence>
<dbReference type="PANTHER" id="PTHR46698:SF7">
    <property type="entry name" value="VWFD DOMAIN-CONTAINING PROTEIN"/>
    <property type="match status" value="1"/>
</dbReference>
<dbReference type="Ensembl" id="ENSCSET00000017888.1">
    <property type="protein sequence ID" value="ENSCSEP00000017669.1"/>
    <property type="gene ID" value="ENSCSEG00000011341.1"/>
</dbReference>
<dbReference type="GeneTree" id="ENSGT00950000183155"/>
<dbReference type="Proteomes" id="UP000265120">
    <property type="component" value="Chromosome Z"/>
</dbReference>